<evidence type="ECO:0000256" key="4">
    <source>
        <dbReference type="ARBA" id="ARBA00022679"/>
    </source>
</evidence>
<gene>
    <name evidence="7" type="ORF">SAMN05192561_10636</name>
</gene>
<accession>A0A1H6J8A9</accession>
<evidence type="ECO:0000256" key="1">
    <source>
        <dbReference type="ARBA" id="ARBA00006594"/>
    </source>
</evidence>
<dbReference type="EMBL" id="FNWU01000006">
    <property type="protein sequence ID" value="SEH55019.1"/>
    <property type="molecule type" value="Genomic_DNA"/>
</dbReference>
<keyword evidence="4" id="KW-0808">Transferase</keyword>
<dbReference type="Proteomes" id="UP000199215">
    <property type="component" value="Unassembled WGS sequence"/>
</dbReference>
<dbReference type="PROSITE" id="PS00092">
    <property type="entry name" value="N6_MTASE"/>
    <property type="match status" value="1"/>
</dbReference>
<dbReference type="OrthoDB" id="372040at2157"/>
<keyword evidence="8" id="KW-1185">Reference proteome</keyword>
<dbReference type="InterPro" id="IPR002052">
    <property type="entry name" value="DNA_methylase_N6_adenine_CS"/>
</dbReference>
<comment type="catalytic activity">
    <reaction evidence="6">
        <text>a 2'-deoxyadenosine in DNA + S-adenosyl-L-methionine = an N(6)-methyl-2'-deoxyadenosine in DNA + S-adenosyl-L-homocysteine + H(+)</text>
        <dbReference type="Rhea" id="RHEA:15197"/>
        <dbReference type="Rhea" id="RHEA-COMP:12418"/>
        <dbReference type="Rhea" id="RHEA-COMP:12419"/>
        <dbReference type="ChEBI" id="CHEBI:15378"/>
        <dbReference type="ChEBI" id="CHEBI:57856"/>
        <dbReference type="ChEBI" id="CHEBI:59789"/>
        <dbReference type="ChEBI" id="CHEBI:90615"/>
        <dbReference type="ChEBI" id="CHEBI:90616"/>
        <dbReference type="EC" id="2.1.1.72"/>
    </reaction>
</comment>
<dbReference type="PANTHER" id="PTHR30481:SF3">
    <property type="entry name" value="DNA ADENINE METHYLASE"/>
    <property type="match status" value="1"/>
</dbReference>
<dbReference type="Gene3D" id="1.10.1020.10">
    <property type="entry name" value="Adenine-specific Methyltransferase, Domain 2"/>
    <property type="match status" value="1"/>
</dbReference>
<sequence>MAKPVLKWAGGKRQLLEAIYRRFPIDYDRYHEPFFGGGAVFFDLEPADATINDTNPRLVNFYEHVRDEPEALIDRLESFEDPDSDPDPDLAFAEETSTGRDVENYYYQQRARFNRRPYGHDVDELEEAALLAYLNRTCYNGLYRENADGGFNVPIGRYADPDWVQADRIRAASRALQGATIHNRDFEYVREVADAGDLVYVDPPYEPMSPTANFTDYSADGFDREDQERLVDLVTELDDAGVSVVVSNSGVTRDRYVEAGLDVDLEGATRAINSDASNRDEVDEIVATTVPDEKRRGATQTGLGEFSG</sequence>
<keyword evidence="3 7" id="KW-0489">Methyltransferase</keyword>
<dbReference type="GO" id="GO:0006298">
    <property type="term" value="P:mismatch repair"/>
    <property type="evidence" value="ECO:0007669"/>
    <property type="project" value="TreeGrafter"/>
</dbReference>
<dbReference type="InterPro" id="IPR012327">
    <property type="entry name" value="MeTrfase_D12"/>
</dbReference>
<dbReference type="PRINTS" id="PR00505">
    <property type="entry name" value="D12N6MTFRASE"/>
</dbReference>
<dbReference type="InterPro" id="IPR012263">
    <property type="entry name" value="M_m6A_EcoRV"/>
</dbReference>
<dbReference type="InterPro" id="IPR023095">
    <property type="entry name" value="Ade_MeTrfase_dom_2"/>
</dbReference>
<protein>
    <recommendedName>
        <fullName evidence="2">site-specific DNA-methyltransferase (adenine-specific)</fullName>
        <ecNumber evidence="2">2.1.1.72</ecNumber>
    </recommendedName>
</protein>
<evidence type="ECO:0000256" key="5">
    <source>
        <dbReference type="ARBA" id="ARBA00022691"/>
    </source>
</evidence>
<dbReference type="GO" id="GO:0009307">
    <property type="term" value="P:DNA restriction-modification system"/>
    <property type="evidence" value="ECO:0007669"/>
    <property type="project" value="InterPro"/>
</dbReference>
<comment type="similarity">
    <text evidence="1">Belongs to the N(4)/N(6)-methyltransferase family.</text>
</comment>
<dbReference type="RefSeq" id="WP_092817202.1">
    <property type="nucleotide sequence ID" value="NZ_FNWU01000006.1"/>
</dbReference>
<dbReference type="GO" id="GO:0032259">
    <property type="term" value="P:methylation"/>
    <property type="evidence" value="ECO:0007669"/>
    <property type="project" value="UniProtKB-KW"/>
</dbReference>
<dbReference type="PIRSF" id="PIRSF000398">
    <property type="entry name" value="M_m6A_EcoRV"/>
    <property type="match status" value="1"/>
</dbReference>
<dbReference type="AlphaFoldDB" id="A0A1H6J8A9"/>
<name>A0A1H6J8A9_9EURY</name>
<dbReference type="EC" id="2.1.1.72" evidence="2"/>
<dbReference type="GO" id="GO:0043565">
    <property type="term" value="F:sequence-specific DNA binding"/>
    <property type="evidence" value="ECO:0007669"/>
    <property type="project" value="TreeGrafter"/>
</dbReference>
<dbReference type="STRING" id="1267564.SAMN05192561_10636"/>
<evidence type="ECO:0000256" key="2">
    <source>
        <dbReference type="ARBA" id="ARBA00011900"/>
    </source>
</evidence>
<dbReference type="Gene3D" id="3.40.50.150">
    <property type="entry name" value="Vaccinia Virus protein VP39"/>
    <property type="match status" value="1"/>
</dbReference>
<dbReference type="InterPro" id="IPR029063">
    <property type="entry name" value="SAM-dependent_MTases_sf"/>
</dbReference>
<keyword evidence="5" id="KW-0949">S-adenosyl-L-methionine</keyword>
<evidence type="ECO:0000313" key="8">
    <source>
        <dbReference type="Proteomes" id="UP000199215"/>
    </source>
</evidence>
<proteinExistence type="inferred from homology"/>
<evidence type="ECO:0000256" key="6">
    <source>
        <dbReference type="ARBA" id="ARBA00047942"/>
    </source>
</evidence>
<dbReference type="Pfam" id="PF02086">
    <property type="entry name" value="MethyltransfD12"/>
    <property type="match status" value="1"/>
</dbReference>
<dbReference type="GO" id="GO:0009007">
    <property type="term" value="F:site-specific DNA-methyltransferase (adenine-specific) activity"/>
    <property type="evidence" value="ECO:0007669"/>
    <property type="project" value="UniProtKB-EC"/>
</dbReference>
<dbReference type="NCBIfam" id="TIGR00571">
    <property type="entry name" value="dam"/>
    <property type="match status" value="1"/>
</dbReference>
<dbReference type="PANTHER" id="PTHR30481">
    <property type="entry name" value="DNA ADENINE METHYLASE"/>
    <property type="match status" value="1"/>
</dbReference>
<organism evidence="7 8">
    <name type="scientific">Halopenitus malekzadehii</name>
    <dbReference type="NCBI Taxonomy" id="1267564"/>
    <lineage>
        <taxon>Archaea</taxon>
        <taxon>Methanobacteriati</taxon>
        <taxon>Methanobacteriota</taxon>
        <taxon>Stenosarchaea group</taxon>
        <taxon>Halobacteria</taxon>
        <taxon>Halobacteriales</taxon>
        <taxon>Haloferacaceae</taxon>
        <taxon>Halopenitus</taxon>
    </lineage>
</organism>
<evidence type="ECO:0000313" key="7">
    <source>
        <dbReference type="EMBL" id="SEH55019.1"/>
    </source>
</evidence>
<reference evidence="7 8" key="1">
    <citation type="submission" date="2016-10" db="EMBL/GenBank/DDBJ databases">
        <authorList>
            <person name="de Groot N.N."/>
        </authorList>
    </citation>
    <scope>NUCLEOTIDE SEQUENCE [LARGE SCALE GENOMIC DNA]</scope>
    <source>
        <strain evidence="7 8">IBRC-M10418</strain>
    </source>
</reference>
<evidence type="ECO:0000256" key="3">
    <source>
        <dbReference type="ARBA" id="ARBA00022603"/>
    </source>
</evidence>
<dbReference type="GO" id="GO:1904047">
    <property type="term" value="F:S-adenosyl-L-methionine binding"/>
    <property type="evidence" value="ECO:0007669"/>
    <property type="project" value="TreeGrafter"/>
</dbReference>
<dbReference type="SUPFAM" id="SSF53335">
    <property type="entry name" value="S-adenosyl-L-methionine-dependent methyltransferases"/>
    <property type="match status" value="1"/>
</dbReference>